<sequence>MSLGHKDGKLPLPYGSRMTSLILLLGTRLSTLRELKFSIPSSSVYVANDATAYSVTRDLVDSYSTMVDIETAIKSRYRLRLERILAKCKKACINPDDYGFQIAIVNGQAIYTLIERRKQIVKTTVRDQVFKTPERKQYAKKPTTRLKHPLLQTSPVEVNPPDYALSVNVLDPRDLQCDLPREPSASGSRRRSSTVTYRMHLAEASESELMYEAVPCPRCNSPAFRLSPADSPLGAPTSNEDDDIVRHLDALDVTLPSLRFTTAHSSKLPRTSFSLSAAECEDINEEVEGLLSDQCSASQSPTMFSQPRKPSNLNKPIKRPADPSAITIYKDRQHQFHVYGNDRSSSCHPRRVTASLSKVFPQAIFPPPGPYSPPVQTSLKKKVEGSGLRILPMRS</sequence>
<dbReference type="VEuPathDB" id="GiardiaDB:GL50803_0021367"/>
<gene>
    <name evidence="2" type="ORF">DHA2_150179</name>
</gene>
<evidence type="ECO:0000313" key="3">
    <source>
        <dbReference type="Proteomes" id="UP000018320"/>
    </source>
</evidence>
<accession>V6TPE4</accession>
<proteinExistence type="predicted"/>
<name>V6TPE4_GIAIN</name>
<dbReference type="Proteomes" id="UP000018320">
    <property type="component" value="Unassembled WGS sequence"/>
</dbReference>
<dbReference type="AlphaFoldDB" id="V6TPE4"/>
<feature type="region of interest" description="Disordered" evidence="1">
    <location>
        <begin position="297"/>
        <end position="320"/>
    </location>
</feature>
<dbReference type="VEuPathDB" id="GiardiaDB:DHA2_150179"/>
<comment type="caution">
    <text evidence="2">The sequence shown here is derived from an EMBL/GenBank/DDBJ whole genome shotgun (WGS) entry which is preliminary data.</text>
</comment>
<dbReference type="VEuPathDB" id="GiardiaDB:GL50581_839"/>
<organism evidence="2 3">
    <name type="scientific">Giardia intestinalis</name>
    <name type="common">Giardia lamblia</name>
    <dbReference type="NCBI Taxonomy" id="5741"/>
    <lineage>
        <taxon>Eukaryota</taxon>
        <taxon>Metamonada</taxon>
        <taxon>Diplomonadida</taxon>
        <taxon>Hexamitidae</taxon>
        <taxon>Giardiinae</taxon>
        <taxon>Giardia</taxon>
    </lineage>
</organism>
<evidence type="ECO:0000256" key="1">
    <source>
        <dbReference type="SAM" id="MobiDB-lite"/>
    </source>
</evidence>
<dbReference type="EMBL" id="AHGT01000008">
    <property type="protein sequence ID" value="ESU38885.1"/>
    <property type="molecule type" value="Genomic_DNA"/>
</dbReference>
<evidence type="ECO:0000313" key="2">
    <source>
        <dbReference type="EMBL" id="ESU38885.1"/>
    </source>
</evidence>
<reference evidence="3" key="1">
    <citation type="submission" date="2012-02" db="EMBL/GenBank/DDBJ databases">
        <title>Genome sequencing of Giardia lamblia Genotypes A2 and B isolates (DH and GS) and comparative analysis with the genomes of Genotypes A1 and E (WB and Pig).</title>
        <authorList>
            <person name="Adam R."/>
            <person name="Dahlstrom E."/>
            <person name="Martens C."/>
            <person name="Bruno D."/>
            <person name="Barbian K."/>
            <person name="Porcella S.F."/>
            <person name="Nash T."/>
        </authorList>
    </citation>
    <scope>NUCLEOTIDE SEQUENCE</scope>
    <source>
        <strain evidence="3">DH</strain>
    </source>
</reference>
<dbReference type="VEuPathDB" id="GiardiaDB:QR46_0442"/>
<dbReference type="VEuPathDB" id="GiardiaDB:QR46_0441"/>
<feature type="compositionally biased region" description="Polar residues" evidence="1">
    <location>
        <begin position="297"/>
        <end position="314"/>
    </location>
</feature>
<reference evidence="2 3" key="2">
    <citation type="journal article" date="2013" name="Genome Biol. Evol.">
        <title>Genome sequencing of Giardia lamblia genotypes A2 and B isolates (DH and GS) and comparative analysis with the genomes of genotypes A1 and E (WB and Pig).</title>
        <authorList>
            <person name="Adam R.D."/>
            <person name="Dahlstrom E.W."/>
            <person name="Martens C.A."/>
            <person name="Bruno D.P."/>
            <person name="Barbian K.D."/>
            <person name="Ricklefs S.M."/>
            <person name="Hernandez M.M."/>
            <person name="Narla N.P."/>
            <person name="Patel R.B."/>
            <person name="Porcella S.F."/>
            <person name="Nash T.E."/>
        </authorList>
    </citation>
    <scope>NUCLEOTIDE SEQUENCE [LARGE SCALE GENOMIC DNA]</scope>
    <source>
        <strain evidence="2 3">DH</strain>
    </source>
</reference>
<protein>
    <submittedName>
        <fullName evidence="2">Uncharacterized protein</fullName>
    </submittedName>
</protein>